<dbReference type="PROSITE" id="PS51194">
    <property type="entry name" value="HELICASE_CTER"/>
    <property type="match status" value="1"/>
</dbReference>
<comment type="caution">
    <text evidence="5">The sequence shown here is derived from an EMBL/GenBank/DDBJ whole genome shotgun (WGS) entry which is preliminary data.</text>
</comment>
<protein>
    <recommendedName>
        <fullName evidence="4">Helicase C-terminal domain-containing protein</fullName>
    </recommendedName>
</protein>
<accession>A0A1X2G6C2</accession>
<feature type="compositionally biased region" description="Basic and acidic residues" evidence="3">
    <location>
        <begin position="489"/>
        <end position="501"/>
    </location>
</feature>
<dbReference type="EMBL" id="MCGT01000039">
    <property type="protein sequence ID" value="ORX46136.1"/>
    <property type="molecule type" value="Genomic_DNA"/>
</dbReference>
<proteinExistence type="predicted"/>
<dbReference type="InterPro" id="IPR059033">
    <property type="entry name" value="C144_05_dom"/>
</dbReference>
<dbReference type="InterPro" id="IPR049730">
    <property type="entry name" value="SNF2/RAD54-like_C"/>
</dbReference>
<evidence type="ECO:0000256" key="3">
    <source>
        <dbReference type="SAM" id="MobiDB-lite"/>
    </source>
</evidence>
<dbReference type="GO" id="GO:0061630">
    <property type="term" value="F:ubiquitin protein ligase activity"/>
    <property type="evidence" value="ECO:0007669"/>
    <property type="project" value="TreeGrafter"/>
</dbReference>
<dbReference type="GO" id="GO:0000209">
    <property type="term" value="P:protein polyubiquitination"/>
    <property type="evidence" value="ECO:0007669"/>
    <property type="project" value="TreeGrafter"/>
</dbReference>
<dbReference type="OrthoDB" id="5330228at2759"/>
<evidence type="ECO:0000313" key="6">
    <source>
        <dbReference type="Proteomes" id="UP000242146"/>
    </source>
</evidence>
<reference evidence="5 6" key="1">
    <citation type="submission" date="2016-07" db="EMBL/GenBank/DDBJ databases">
        <title>Pervasive Adenine N6-methylation of Active Genes in Fungi.</title>
        <authorList>
            <consortium name="DOE Joint Genome Institute"/>
            <person name="Mondo S.J."/>
            <person name="Dannebaum R.O."/>
            <person name="Kuo R.C."/>
            <person name="Labutti K."/>
            <person name="Haridas S."/>
            <person name="Kuo A."/>
            <person name="Salamov A."/>
            <person name="Ahrendt S.R."/>
            <person name="Lipzen A."/>
            <person name="Sullivan W."/>
            <person name="Andreopoulos W.B."/>
            <person name="Clum A."/>
            <person name="Lindquist E."/>
            <person name="Daum C."/>
            <person name="Ramamoorthy G.K."/>
            <person name="Gryganskyi A."/>
            <person name="Culley D."/>
            <person name="Magnuson J.K."/>
            <person name="James T.Y."/>
            <person name="O'Malley M.A."/>
            <person name="Stajich J.E."/>
            <person name="Spatafora J.W."/>
            <person name="Visel A."/>
            <person name="Grigoriev I.V."/>
        </authorList>
    </citation>
    <scope>NUCLEOTIDE SEQUENCE [LARGE SCALE GENOMIC DNA]</scope>
    <source>
        <strain evidence="5 6">NRRL 3301</strain>
    </source>
</reference>
<dbReference type="InterPro" id="IPR027417">
    <property type="entry name" value="P-loop_NTPase"/>
</dbReference>
<evidence type="ECO:0000256" key="1">
    <source>
        <dbReference type="ARBA" id="ARBA00022801"/>
    </source>
</evidence>
<evidence type="ECO:0000259" key="4">
    <source>
        <dbReference type="PROSITE" id="PS51194"/>
    </source>
</evidence>
<dbReference type="InterPro" id="IPR052583">
    <property type="entry name" value="ATP-helicase/E3_Ub-Ligase"/>
</dbReference>
<dbReference type="STRING" id="101127.A0A1X2G6C2"/>
<dbReference type="GO" id="GO:0005634">
    <property type="term" value="C:nucleus"/>
    <property type="evidence" value="ECO:0007669"/>
    <property type="project" value="TreeGrafter"/>
</dbReference>
<sequence length="536" mass="61291">MAKTIKYSGLHETLLISAEFLERVDDLVERLNKQLEFLDACRQQLKTFLTATLVDTGEDDVKGDEYDDSLVTQEKCDIYQDVYQDTLRDRYYLIHGIWSAPRTARPAKIDDNDTNAPEKTEEIKELCESLEEVRKELTPPLTADNLQQVIGELREKMNAQHTNEKERIIIKSELTRLSQAAKDQRELQEALDVENRKLSALGNHRIEYYRSLQHISDQVITWANPQPALAITRLQNRMEELNLNMGEKTARLRYLLNLAKEKKEQHKADVDRDMFCLICKEHFQKGIVTYCSVNHAQPCGLQQVTAAPNAVLPATLKQNETRDQEDSVAAALSSETLQEINRVGIHEGLGGKLDSIIRHIQYIRVTSNGKCLVFSQWRRVLDLIASGLDKNNIGYVNLVSGGKKTDEDVIKFRQDSNTNVMLMHGKSQSSGLTLVEAKTVFIVEPMLNESLEKQAISRVHRIGQTEQTTVYWYIVQGTIEERIQDVHDTKQRHRQLEHQDIEGLTEPPRMQQGAAGGEYVNDEDLRQCFTERPALL</sequence>
<keyword evidence="6" id="KW-1185">Reference proteome</keyword>
<keyword evidence="2" id="KW-0175">Coiled coil</keyword>
<dbReference type="PANTHER" id="PTHR45865">
    <property type="entry name" value="E3 UBIQUITIN-PROTEIN LIGASE SHPRH FAMILY MEMBER"/>
    <property type="match status" value="1"/>
</dbReference>
<dbReference type="Gene3D" id="3.40.50.300">
    <property type="entry name" value="P-loop containing nucleotide triphosphate hydrolases"/>
    <property type="match status" value="1"/>
</dbReference>
<feature type="domain" description="Helicase C-terminal" evidence="4">
    <location>
        <begin position="358"/>
        <end position="502"/>
    </location>
</feature>
<dbReference type="Pfam" id="PF00271">
    <property type="entry name" value="Helicase_C"/>
    <property type="match status" value="1"/>
</dbReference>
<feature type="coiled-coil region" evidence="2">
    <location>
        <begin position="116"/>
        <end position="197"/>
    </location>
</feature>
<keyword evidence="1" id="KW-0378">Hydrolase</keyword>
<dbReference type="GO" id="GO:0006974">
    <property type="term" value="P:DNA damage response"/>
    <property type="evidence" value="ECO:0007669"/>
    <property type="project" value="TreeGrafter"/>
</dbReference>
<evidence type="ECO:0000313" key="5">
    <source>
        <dbReference type="EMBL" id="ORX46136.1"/>
    </source>
</evidence>
<dbReference type="CDD" id="cd18793">
    <property type="entry name" value="SF2_C_SNF"/>
    <property type="match status" value="1"/>
</dbReference>
<dbReference type="GO" id="GO:0016787">
    <property type="term" value="F:hydrolase activity"/>
    <property type="evidence" value="ECO:0007669"/>
    <property type="project" value="UniProtKB-KW"/>
</dbReference>
<dbReference type="Proteomes" id="UP000242146">
    <property type="component" value="Unassembled WGS sequence"/>
</dbReference>
<feature type="region of interest" description="Disordered" evidence="3">
    <location>
        <begin position="489"/>
        <end position="517"/>
    </location>
</feature>
<dbReference type="PANTHER" id="PTHR45865:SF1">
    <property type="entry name" value="E3 UBIQUITIN-PROTEIN LIGASE SHPRH"/>
    <property type="match status" value="1"/>
</dbReference>
<name>A0A1X2G6C2_9FUNG</name>
<dbReference type="Pfam" id="PF26021">
    <property type="entry name" value="Ferritin_C144_05"/>
    <property type="match status" value="1"/>
</dbReference>
<dbReference type="InterPro" id="IPR001650">
    <property type="entry name" value="Helicase_C-like"/>
</dbReference>
<organism evidence="5 6">
    <name type="scientific">Hesseltinella vesiculosa</name>
    <dbReference type="NCBI Taxonomy" id="101127"/>
    <lineage>
        <taxon>Eukaryota</taxon>
        <taxon>Fungi</taxon>
        <taxon>Fungi incertae sedis</taxon>
        <taxon>Mucoromycota</taxon>
        <taxon>Mucoromycotina</taxon>
        <taxon>Mucoromycetes</taxon>
        <taxon>Mucorales</taxon>
        <taxon>Cunninghamellaceae</taxon>
        <taxon>Hesseltinella</taxon>
    </lineage>
</organism>
<dbReference type="SUPFAM" id="SSF52540">
    <property type="entry name" value="P-loop containing nucleoside triphosphate hydrolases"/>
    <property type="match status" value="1"/>
</dbReference>
<gene>
    <name evidence="5" type="ORF">DM01DRAFT_1377862</name>
</gene>
<dbReference type="AlphaFoldDB" id="A0A1X2G6C2"/>
<evidence type="ECO:0000256" key="2">
    <source>
        <dbReference type="SAM" id="Coils"/>
    </source>
</evidence>